<evidence type="ECO:0000256" key="1">
    <source>
        <dbReference type="SAM" id="MobiDB-lite"/>
    </source>
</evidence>
<dbReference type="Proteomes" id="UP000050794">
    <property type="component" value="Unassembled WGS sequence"/>
</dbReference>
<feature type="compositionally biased region" description="Polar residues" evidence="1">
    <location>
        <begin position="209"/>
        <end position="224"/>
    </location>
</feature>
<evidence type="ECO:0000313" key="2">
    <source>
        <dbReference type="EMBL" id="VDM45396.1"/>
    </source>
</evidence>
<reference evidence="4" key="1">
    <citation type="submission" date="2016-06" db="UniProtKB">
        <authorList>
            <consortium name="WormBaseParasite"/>
        </authorList>
    </citation>
    <scope>IDENTIFICATION</scope>
</reference>
<dbReference type="AlphaFoldDB" id="A0A183V005"/>
<protein>
    <submittedName>
        <fullName evidence="4">Midasin</fullName>
    </submittedName>
</protein>
<proteinExistence type="predicted"/>
<feature type="compositionally biased region" description="Basic and acidic residues" evidence="1">
    <location>
        <begin position="1"/>
        <end position="14"/>
    </location>
</feature>
<feature type="compositionally biased region" description="Basic and acidic residues" evidence="1">
    <location>
        <begin position="109"/>
        <end position="125"/>
    </location>
</feature>
<evidence type="ECO:0000313" key="3">
    <source>
        <dbReference type="Proteomes" id="UP000050794"/>
    </source>
</evidence>
<organism evidence="3 4">
    <name type="scientific">Toxocara canis</name>
    <name type="common">Canine roundworm</name>
    <dbReference type="NCBI Taxonomy" id="6265"/>
    <lineage>
        <taxon>Eukaryota</taxon>
        <taxon>Metazoa</taxon>
        <taxon>Ecdysozoa</taxon>
        <taxon>Nematoda</taxon>
        <taxon>Chromadorea</taxon>
        <taxon>Rhabditida</taxon>
        <taxon>Spirurina</taxon>
        <taxon>Ascaridomorpha</taxon>
        <taxon>Ascaridoidea</taxon>
        <taxon>Toxocaridae</taxon>
        <taxon>Toxocara</taxon>
    </lineage>
</organism>
<reference evidence="2 3" key="2">
    <citation type="submission" date="2018-11" db="EMBL/GenBank/DDBJ databases">
        <authorList>
            <consortium name="Pathogen Informatics"/>
        </authorList>
    </citation>
    <scope>NUCLEOTIDE SEQUENCE [LARGE SCALE GENOMIC DNA]</scope>
</reference>
<feature type="region of interest" description="Disordered" evidence="1">
    <location>
        <begin position="1"/>
        <end position="22"/>
    </location>
</feature>
<feature type="region of interest" description="Disordered" evidence="1">
    <location>
        <begin position="35"/>
        <end position="63"/>
    </location>
</feature>
<keyword evidence="3" id="KW-1185">Reference proteome</keyword>
<dbReference type="EMBL" id="UYWY01022049">
    <property type="protein sequence ID" value="VDM45396.1"/>
    <property type="molecule type" value="Genomic_DNA"/>
</dbReference>
<gene>
    <name evidence="2" type="ORF">TCNE_LOCUS14075</name>
</gene>
<name>A0A183V005_TOXCA</name>
<accession>A0A183V005</accession>
<dbReference type="WBParaSite" id="TCNE_0001407501-mRNA-1">
    <property type="protein sequence ID" value="TCNE_0001407501-mRNA-1"/>
    <property type="gene ID" value="TCNE_0001407501"/>
</dbReference>
<feature type="region of interest" description="Disordered" evidence="1">
    <location>
        <begin position="102"/>
        <end position="125"/>
    </location>
</feature>
<feature type="region of interest" description="Disordered" evidence="1">
    <location>
        <begin position="141"/>
        <end position="257"/>
    </location>
</feature>
<sequence>MKEEDVELRTRPVENPEGQDESVVANAGEEAFVNEEEDVELRTRPVENPEGQDESVVANGGEEVFMKEEDVELRSDEGEHMRSDALEIAIEQASDVDQVVASTTLGKRSRNESENETTEAKRHIGELQTASVVQLFGKAMSDEEISTKQHSSSVQDEEDANTVEQTNEMAGAVEGNEPKAIDEDNNVGTNVSDVSERNSSVDEEELNMSRESGSTQGSSQNTMPQEVDFDDSDNSNGSAASSGGSVSGSVMDFAEEHIQFEMMTNDAEDELREREQNHQTEDIEQFSAEFERRVASLPLSKALIEYVKHLP</sequence>
<evidence type="ECO:0000313" key="4">
    <source>
        <dbReference type="WBParaSite" id="TCNE_0001407501-mRNA-1"/>
    </source>
</evidence>
<feature type="compositionally biased region" description="Low complexity" evidence="1">
    <location>
        <begin position="234"/>
        <end position="250"/>
    </location>
</feature>